<dbReference type="InterPro" id="IPR034154">
    <property type="entry name" value="TOPRIM_DnaG/twinkle"/>
</dbReference>
<comment type="caution">
    <text evidence="4">The sequence shown here is derived from an EMBL/GenBank/DDBJ whole genome shotgun (WGS) entry which is preliminary data.</text>
</comment>
<dbReference type="Pfam" id="PF23639">
    <property type="entry name" value="DUF7146"/>
    <property type="match status" value="1"/>
</dbReference>
<dbReference type="InterPro" id="IPR013237">
    <property type="entry name" value="Phage_T7_Gp4_N"/>
</dbReference>
<evidence type="ECO:0000313" key="5">
    <source>
        <dbReference type="Proteomes" id="UP000249185"/>
    </source>
</evidence>
<evidence type="ECO:0000259" key="3">
    <source>
        <dbReference type="Pfam" id="PF23639"/>
    </source>
</evidence>
<reference evidence="4 5" key="1">
    <citation type="submission" date="2017-08" db="EMBL/GenBank/DDBJ databases">
        <title>Infants hospitalized years apart are colonized by the same room-sourced microbial strains.</title>
        <authorList>
            <person name="Brooks B."/>
            <person name="Olm M.R."/>
            <person name="Firek B.A."/>
            <person name="Baker R."/>
            <person name="Thomas B.C."/>
            <person name="Morowitz M.J."/>
            <person name="Banfield J.F."/>
        </authorList>
    </citation>
    <scope>NUCLEOTIDE SEQUENCE [LARGE SCALE GENOMIC DNA]</scope>
    <source>
        <strain evidence="4">S2_005_002_R2_34</strain>
    </source>
</reference>
<proteinExistence type="predicted"/>
<evidence type="ECO:0008006" key="6">
    <source>
        <dbReference type="Google" id="ProtNLM"/>
    </source>
</evidence>
<feature type="domain" description="Toprim" evidence="2">
    <location>
        <begin position="267"/>
        <end position="368"/>
    </location>
</feature>
<dbReference type="GO" id="GO:0008270">
    <property type="term" value="F:zinc ion binding"/>
    <property type="evidence" value="ECO:0007669"/>
    <property type="project" value="InterPro"/>
</dbReference>
<dbReference type="AlphaFoldDB" id="A0A2W5N5X3"/>
<feature type="domain" description="DNA primase/helicase Gp4 N-terminal Bacteriophage T7-like" evidence="1">
    <location>
        <begin position="47"/>
        <end position="86"/>
    </location>
</feature>
<dbReference type="GO" id="GO:0004386">
    <property type="term" value="F:helicase activity"/>
    <property type="evidence" value="ECO:0007669"/>
    <property type="project" value="InterPro"/>
</dbReference>
<dbReference type="Pfam" id="PF08273">
    <property type="entry name" value="Zn_Ribbon_Prim"/>
    <property type="match status" value="1"/>
</dbReference>
<feature type="domain" description="DUF7146" evidence="3">
    <location>
        <begin position="139"/>
        <end position="246"/>
    </location>
</feature>
<evidence type="ECO:0000259" key="1">
    <source>
        <dbReference type="Pfam" id="PF08273"/>
    </source>
</evidence>
<gene>
    <name evidence="4" type="ORF">DI556_13555</name>
</gene>
<name>A0A2W5N5X3_RHOSU</name>
<dbReference type="SUPFAM" id="SSF57783">
    <property type="entry name" value="Zinc beta-ribbon"/>
    <property type="match status" value="1"/>
</dbReference>
<sequence length="385" mass="42680">MAATTMVRRQGGFARAKSAMAGRWRAFFLDRYPAFEGALARPGKSRITCPMHGTGKAAGDGFRFYDDFDQTGGGICNTCGGARNGLDLVMMIEGCPEKDALTILEQWLGWDRSAPRESPLPRKMVATAPAGPDAAEVEKRMLLLRRLWADASKLADLPDEHPAIRYLMGARGIASRRLINKQFLIRFHPRLYYREDGDTRSREYPGLLSAFRDENRVLTGLHRTYLDPIEFMKARVSEPTKALRRLDVTLNGGIHLQGESAFTHHVNLAEGIENGLSVVFATGKPVVSATTARLLANWVPFEGTRFVTIWADRDEISAKTGKAAGVHHALLLKERLEASGIRVRIILPPPHPMKPSNDWNDVLRTLGPDAFVEAYTGGAQKEQYA</sequence>
<evidence type="ECO:0000259" key="2">
    <source>
        <dbReference type="Pfam" id="PF13362"/>
    </source>
</evidence>
<dbReference type="EMBL" id="QFPW01000010">
    <property type="protein sequence ID" value="PZQ48836.1"/>
    <property type="molecule type" value="Genomic_DNA"/>
</dbReference>
<organism evidence="4 5">
    <name type="scientific">Rhodovulum sulfidophilum</name>
    <name type="common">Rhodobacter sulfidophilus</name>
    <dbReference type="NCBI Taxonomy" id="35806"/>
    <lineage>
        <taxon>Bacteria</taxon>
        <taxon>Pseudomonadati</taxon>
        <taxon>Pseudomonadota</taxon>
        <taxon>Alphaproteobacteria</taxon>
        <taxon>Rhodobacterales</taxon>
        <taxon>Paracoccaceae</taxon>
        <taxon>Rhodovulum</taxon>
    </lineage>
</organism>
<dbReference type="InterPro" id="IPR006171">
    <property type="entry name" value="TOPRIM_dom"/>
</dbReference>
<dbReference type="Proteomes" id="UP000249185">
    <property type="component" value="Unassembled WGS sequence"/>
</dbReference>
<dbReference type="Pfam" id="PF13362">
    <property type="entry name" value="Toprim_3"/>
    <property type="match status" value="1"/>
</dbReference>
<evidence type="ECO:0000313" key="4">
    <source>
        <dbReference type="EMBL" id="PZQ48836.1"/>
    </source>
</evidence>
<dbReference type="InterPro" id="IPR055570">
    <property type="entry name" value="DUF7146"/>
</dbReference>
<dbReference type="CDD" id="cd01029">
    <property type="entry name" value="TOPRIM_primases"/>
    <property type="match status" value="1"/>
</dbReference>
<accession>A0A2W5N5X3</accession>
<protein>
    <recommendedName>
        <fullName evidence="6">Bacteriophage T7 Gp4 DNA primase/helicase N-terminal domain-containing protein</fullName>
    </recommendedName>
</protein>